<reference evidence="2" key="5">
    <citation type="submission" date="2018-04" db="UniProtKB">
        <authorList>
            <consortium name="EnsemblFungi"/>
        </authorList>
    </citation>
    <scope>IDENTIFICATION</scope>
    <source>
        <strain evidence="2">R3-111a-1</strain>
    </source>
</reference>
<dbReference type="GeneID" id="20347157"/>
<gene>
    <name evidence="2" type="primary">20347157</name>
    <name evidence="1" type="ORF">GGTG_06699</name>
</gene>
<reference evidence="2" key="4">
    <citation type="journal article" date="2015" name="G3 (Bethesda)">
        <title>Genome sequences of three phytopathogenic species of the Magnaporthaceae family of fungi.</title>
        <authorList>
            <person name="Okagaki L.H."/>
            <person name="Nunes C.C."/>
            <person name="Sailsbery J."/>
            <person name="Clay B."/>
            <person name="Brown D."/>
            <person name="John T."/>
            <person name="Oh Y."/>
            <person name="Young N."/>
            <person name="Fitzgerald M."/>
            <person name="Haas B.J."/>
            <person name="Zeng Q."/>
            <person name="Young S."/>
            <person name="Adiconis X."/>
            <person name="Fan L."/>
            <person name="Levin J.Z."/>
            <person name="Mitchell T.K."/>
            <person name="Okubara P.A."/>
            <person name="Farman M.L."/>
            <person name="Kohn L.M."/>
            <person name="Birren B."/>
            <person name="Ma L.-J."/>
            <person name="Dean R.A."/>
        </authorList>
    </citation>
    <scope>NUCLEOTIDE SEQUENCE</scope>
    <source>
        <strain evidence="2">R3-111a-1</strain>
    </source>
</reference>
<dbReference type="HOGENOM" id="CLU_138670_0_0_1"/>
<reference evidence="3" key="1">
    <citation type="submission" date="2010-07" db="EMBL/GenBank/DDBJ databases">
        <title>The genome sequence of Gaeumannomyces graminis var. tritici strain R3-111a-1.</title>
        <authorList>
            <consortium name="The Broad Institute Genome Sequencing Platform"/>
            <person name="Ma L.-J."/>
            <person name="Dead R."/>
            <person name="Young S."/>
            <person name="Zeng Q."/>
            <person name="Koehrsen M."/>
            <person name="Alvarado L."/>
            <person name="Berlin A."/>
            <person name="Chapman S.B."/>
            <person name="Chen Z."/>
            <person name="Freedman E."/>
            <person name="Gellesch M."/>
            <person name="Goldberg J."/>
            <person name="Griggs A."/>
            <person name="Gujja S."/>
            <person name="Heilman E.R."/>
            <person name="Heiman D."/>
            <person name="Hepburn T."/>
            <person name="Howarth C."/>
            <person name="Jen D."/>
            <person name="Larson L."/>
            <person name="Mehta T."/>
            <person name="Neiman D."/>
            <person name="Pearson M."/>
            <person name="Roberts A."/>
            <person name="Saif S."/>
            <person name="Shea T."/>
            <person name="Shenoy N."/>
            <person name="Sisk P."/>
            <person name="Stolte C."/>
            <person name="Sykes S."/>
            <person name="Walk T."/>
            <person name="White J."/>
            <person name="Yandava C."/>
            <person name="Haas B."/>
            <person name="Nusbaum C."/>
            <person name="Birren B."/>
        </authorList>
    </citation>
    <scope>NUCLEOTIDE SEQUENCE [LARGE SCALE GENOMIC DNA]</scope>
    <source>
        <strain evidence="3">R3-111a-1</strain>
    </source>
</reference>
<reference evidence="1" key="2">
    <citation type="submission" date="2010-07" db="EMBL/GenBank/DDBJ databases">
        <authorList>
            <consortium name="The Broad Institute Genome Sequencing Platform"/>
            <consortium name="Broad Institute Genome Sequencing Center for Infectious Disease"/>
            <person name="Ma L.-J."/>
            <person name="Dead R."/>
            <person name="Young S."/>
            <person name="Zeng Q."/>
            <person name="Koehrsen M."/>
            <person name="Alvarado L."/>
            <person name="Berlin A."/>
            <person name="Chapman S.B."/>
            <person name="Chen Z."/>
            <person name="Freedman E."/>
            <person name="Gellesch M."/>
            <person name="Goldberg J."/>
            <person name="Griggs A."/>
            <person name="Gujja S."/>
            <person name="Heilman E.R."/>
            <person name="Heiman D."/>
            <person name="Hepburn T."/>
            <person name="Howarth C."/>
            <person name="Jen D."/>
            <person name="Larson L."/>
            <person name="Mehta T."/>
            <person name="Neiman D."/>
            <person name="Pearson M."/>
            <person name="Roberts A."/>
            <person name="Saif S."/>
            <person name="Shea T."/>
            <person name="Shenoy N."/>
            <person name="Sisk P."/>
            <person name="Stolte C."/>
            <person name="Sykes S."/>
            <person name="Walk T."/>
            <person name="White J."/>
            <person name="Yandava C."/>
            <person name="Haas B."/>
            <person name="Nusbaum C."/>
            <person name="Birren B."/>
        </authorList>
    </citation>
    <scope>NUCLEOTIDE SEQUENCE</scope>
    <source>
        <strain evidence="1">R3-111a-1</strain>
    </source>
</reference>
<evidence type="ECO:0000313" key="3">
    <source>
        <dbReference type="Proteomes" id="UP000006039"/>
    </source>
</evidence>
<evidence type="ECO:0000313" key="1">
    <source>
        <dbReference type="EMBL" id="EJT76784.1"/>
    </source>
</evidence>
<name>J3NZK1_GAET3</name>
<dbReference type="RefSeq" id="XP_009222784.1">
    <property type="nucleotide sequence ID" value="XM_009224520.1"/>
</dbReference>
<protein>
    <submittedName>
        <fullName evidence="1 2">Uncharacterized protein</fullName>
    </submittedName>
</protein>
<dbReference type="eggNOG" id="ENOG502RN7R">
    <property type="taxonomic scope" value="Eukaryota"/>
</dbReference>
<reference evidence="1" key="3">
    <citation type="submission" date="2010-09" db="EMBL/GenBank/DDBJ databases">
        <title>Annotation of Gaeumannomyces graminis var. tritici R3-111a-1.</title>
        <authorList>
            <consortium name="The Broad Institute Genome Sequencing Platform"/>
            <person name="Ma L.-J."/>
            <person name="Dead R."/>
            <person name="Young S.K."/>
            <person name="Zeng Q."/>
            <person name="Gargeya S."/>
            <person name="Fitzgerald M."/>
            <person name="Haas B."/>
            <person name="Abouelleil A."/>
            <person name="Alvarado L."/>
            <person name="Arachchi H.M."/>
            <person name="Berlin A."/>
            <person name="Brown A."/>
            <person name="Chapman S.B."/>
            <person name="Chen Z."/>
            <person name="Dunbar C."/>
            <person name="Freedman E."/>
            <person name="Gearin G."/>
            <person name="Gellesch M."/>
            <person name="Goldberg J."/>
            <person name="Griggs A."/>
            <person name="Gujja S."/>
            <person name="Heiman D."/>
            <person name="Howarth C."/>
            <person name="Larson L."/>
            <person name="Lui A."/>
            <person name="MacDonald P.J.P."/>
            <person name="Mehta T."/>
            <person name="Montmayeur A."/>
            <person name="Murphy C."/>
            <person name="Neiman D."/>
            <person name="Pearson M."/>
            <person name="Priest M."/>
            <person name="Roberts A."/>
            <person name="Saif S."/>
            <person name="Shea T."/>
            <person name="Shenoy N."/>
            <person name="Sisk P."/>
            <person name="Stolte C."/>
            <person name="Sykes S."/>
            <person name="Yandava C."/>
            <person name="Wortman J."/>
            <person name="Nusbaum C."/>
            <person name="Birren B."/>
        </authorList>
    </citation>
    <scope>NUCLEOTIDE SEQUENCE</scope>
    <source>
        <strain evidence="1">R3-111a-1</strain>
    </source>
</reference>
<organism evidence="1">
    <name type="scientific">Gaeumannomyces tritici (strain R3-111a-1)</name>
    <name type="common">Wheat and barley take-all root rot fungus</name>
    <name type="synonym">Gaeumannomyces graminis var. tritici</name>
    <dbReference type="NCBI Taxonomy" id="644352"/>
    <lineage>
        <taxon>Eukaryota</taxon>
        <taxon>Fungi</taxon>
        <taxon>Dikarya</taxon>
        <taxon>Ascomycota</taxon>
        <taxon>Pezizomycotina</taxon>
        <taxon>Sordariomycetes</taxon>
        <taxon>Sordariomycetidae</taxon>
        <taxon>Magnaporthales</taxon>
        <taxon>Magnaporthaceae</taxon>
        <taxon>Gaeumannomyces</taxon>
    </lineage>
</organism>
<accession>J3NZK1</accession>
<dbReference type="EMBL" id="GL385397">
    <property type="protein sequence ID" value="EJT76784.1"/>
    <property type="molecule type" value="Genomic_DNA"/>
</dbReference>
<dbReference type="Proteomes" id="UP000006039">
    <property type="component" value="Unassembled WGS sequence"/>
</dbReference>
<dbReference type="OrthoDB" id="3682102at2759"/>
<keyword evidence="3" id="KW-1185">Reference proteome</keyword>
<dbReference type="AlphaFoldDB" id="J3NZK1"/>
<proteinExistence type="predicted"/>
<dbReference type="VEuPathDB" id="FungiDB:GGTG_06699"/>
<sequence length="162" mass="18222">MSAPVPTGEEYLAQPEIQAVLEKRPEIKAFLDKHPFVVLGRAAYEAHSKTFTELKDNEVFEYESADPDLQNKRLFAAAAINDEYLEKRFQASARGPADGNQYDDLDGCLLEVLVIHVVRAAAMGAIRQPRVRTATWRYLERSISSSPDATSVPDPPPRRYEM</sequence>
<evidence type="ECO:0000313" key="2">
    <source>
        <dbReference type="EnsemblFungi" id="EJT76784"/>
    </source>
</evidence>
<dbReference type="EnsemblFungi" id="EJT76784">
    <property type="protein sequence ID" value="EJT76784"/>
    <property type="gene ID" value="GGTG_06699"/>
</dbReference>